<proteinExistence type="predicted"/>
<sequence length="74" mass="8261">MSPKKSKAAKPSIKKAGTMVATTAAGEEYLKRSWGKARFNRYRAMDQERDALLAPLTKPKLSKTRTMQNTTNVC</sequence>
<dbReference type="EMBL" id="CAJOBR010026274">
    <property type="protein sequence ID" value="CAF4970727.1"/>
    <property type="molecule type" value="Genomic_DNA"/>
</dbReference>
<accession>A0A821Z3D1</accession>
<organism evidence="1 2">
    <name type="scientific">Rotaria socialis</name>
    <dbReference type="NCBI Taxonomy" id="392032"/>
    <lineage>
        <taxon>Eukaryota</taxon>
        <taxon>Metazoa</taxon>
        <taxon>Spiralia</taxon>
        <taxon>Gnathifera</taxon>
        <taxon>Rotifera</taxon>
        <taxon>Eurotatoria</taxon>
        <taxon>Bdelloidea</taxon>
        <taxon>Philodinida</taxon>
        <taxon>Philodinidae</taxon>
        <taxon>Rotaria</taxon>
    </lineage>
</organism>
<evidence type="ECO:0000313" key="2">
    <source>
        <dbReference type="Proteomes" id="UP000663848"/>
    </source>
</evidence>
<evidence type="ECO:0000313" key="1">
    <source>
        <dbReference type="EMBL" id="CAF4970727.1"/>
    </source>
</evidence>
<name>A0A821Z3D1_9BILA</name>
<dbReference type="AlphaFoldDB" id="A0A821Z3D1"/>
<dbReference type="Proteomes" id="UP000663848">
    <property type="component" value="Unassembled WGS sequence"/>
</dbReference>
<comment type="caution">
    <text evidence="1">The sequence shown here is derived from an EMBL/GenBank/DDBJ whole genome shotgun (WGS) entry which is preliminary data.</text>
</comment>
<protein>
    <submittedName>
        <fullName evidence="1">Uncharacterized protein</fullName>
    </submittedName>
</protein>
<gene>
    <name evidence="1" type="ORF">QYT958_LOCUS35187</name>
</gene>
<reference evidence="1" key="1">
    <citation type="submission" date="2021-02" db="EMBL/GenBank/DDBJ databases">
        <authorList>
            <person name="Nowell W R."/>
        </authorList>
    </citation>
    <scope>NUCLEOTIDE SEQUENCE</scope>
</reference>